<name>A0A0J8B256_BETVV</name>
<sequence>MALRPHVRDVLKVPMKFRYR</sequence>
<dbReference type="EMBL" id="KQ097273">
    <property type="protein sequence ID" value="KMS93973.1"/>
    <property type="molecule type" value="Genomic_DNA"/>
</dbReference>
<keyword evidence="2" id="KW-1185">Reference proteome</keyword>
<dbReference type="Gramene" id="KMS93973">
    <property type="protein sequence ID" value="KMS93973"/>
    <property type="gene ID" value="BVRB_026070"/>
</dbReference>
<gene>
    <name evidence="1" type="ORF">BVRB_026070</name>
</gene>
<feature type="non-terminal residue" evidence="1">
    <location>
        <position position="20"/>
    </location>
</feature>
<dbReference type="Proteomes" id="UP000035740">
    <property type="component" value="Unassembled WGS sequence"/>
</dbReference>
<proteinExistence type="predicted"/>
<organism evidence="1 2">
    <name type="scientific">Beta vulgaris subsp. vulgaris</name>
    <name type="common">Beet</name>
    <dbReference type="NCBI Taxonomy" id="3555"/>
    <lineage>
        <taxon>Eukaryota</taxon>
        <taxon>Viridiplantae</taxon>
        <taxon>Streptophyta</taxon>
        <taxon>Embryophyta</taxon>
        <taxon>Tracheophyta</taxon>
        <taxon>Spermatophyta</taxon>
        <taxon>Magnoliopsida</taxon>
        <taxon>eudicotyledons</taxon>
        <taxon>Gunneridae</taxon>
        <taxon>Pentapetalae</taxon>
        <taxon>Caryophyllales</taxon>
        <taxon>Chenopodiaceae</taxon>
        <taxon>Betoideae</taxon>
        <taxon>Beta</taxon>
    </lineage>
</organism>
<dbReference type="AlphaFoldDB" id="A0A0J8B256"/>
<evidence type="ECO:0000313" key="1">
    <source>
        <dbReference type="EMBL" id="KMS93973.1"/>
    </source>
</evidence>
<reference evidence="1 2" key="1">
    <citation type="journal article" date="2014" name="Nature">
        <title>The genome of the recently domesticated crop plant sugar beet (Beta vulgaris).</title>
        <authorList>
            <person name="Dohm J.C."/>
            <person name="Minoche A.E."/>
            <person name="Holtgrawe D."/>
            <person name="Capella-Gutierrez S."/>
            <person name="Zakrzewski F."/>
            <person name="Tafer H."/>
            <person name="Rupp O."/>
            <person name="Sorensen T.R."/>
            <person name="Stracke R."/>
            <person name="Reinhardt R."/>
            <person name="Goesmann A."/>
            <person name="Kraft T."/>
            <person name="Schulz B."/>
            <person name="Stadler P.F."/>
            <person name="Schmidt T."/>
            <person name="Gabaldon T."/>
            <person name="Lehrach H."/>
            <person name="Weisshaar B."/>
            <person name="Himmelbauer H."/>
        </authorList>
    </citation>
    <scope>NUCLEOTIDE SEQUENCE [LARGE SCALE GENOMIC DNA]</scope>
    <source>
        <tissue evidence="1">Taproot</tissue>
    </source>
</reference>
<evidence type="ECO:0000313" key="2">
    <source>
        <dbReference type="Proteomes" id="UP000035740"/>
    </source>
</evidence>
<accession>A0A0J8B256</accession>
<protein>
    <submittedName>
        <fullName evidence="1">Uncharacterized protein</fullName>
    </submittedName>
</protein>